<reference evidence="1" key="1">
    <citation type="journal article" date="2022" name="IScience">
        <title>Evolution of zygomycete secretomes and the origins of terrestrial fungal ecologies.</title>
        <authorList>
            <person name="Chang Y."/>
            <person name="Wang Y."/>
            <person name="Mondo S."/>
            <person name="Ahrendt S."/>
            <person name="Andreopoulos W."/>
            <person name="Barry K."/>
            <person name="Beard J."/>
            <person name="Benny G.L."/>
            <person name="Blankenship S."/>
            <person name="Bonito G."/>
            <person name="Cuomo C."/>
            <person name="Desiro A."/>
            <person name="Gervers K.A."/>
            <person name="Hundley H."/>
            <person name="Kuo A."/>
            <person name="LaButti K."/>
            <person name="Lang B.F."/>
            <person name="Lipzen A."/>
            <person name="O'Donnell K."/>
            <person name="Pangilinan J."/>
            <person name="Reynolds N."/>
            <person name="Sandor L."/>
            <person name="Smith M.E."/>
            <person name="Tsang A."/>
            <person name="Grigoriev I.V."/>
            <person name="Stajich J.E."/>
            <person name="Spatafora J.W."/>
        </authorList>
    </citation>
    <scope>NUCLEOTIDE SEQUENCE</scope>
    <source>
        <strain evidence="1">RSA 2281</strain>
    </source>
</reference>
<dbReference type="GO" id="GO:0031146">
    <property type="term" value="P:SCF-dependent proteasomal ubiquitin-dependent protein catabolic process"/>
    <property type="evidence" value="ECO:0007669"/>
    <property type="project" value="TreeGrafter"/>
</dbReference>
<evidence type="ECO:0000313" key="2">
    <source>
        <dbReference type="Proteomes" id="UP001209540"/>
    </source>
</evidence>
<proteinExistence type="predicted"/>
<evidence type="ECO:0000313" key="1">
    <source>
        <dbReference type="EMBL" id="KAI9244350.1"/>
    </source>
</evidence>
<sequence>MDCRIPQDKIASHLLNTCSNMEHVSFSHGSTPLDVVEYIQLPTKQDFYTSDIKCWSLTYLKLSFTYYTNNDQLTDHDCIHNEQLGRLLSQCPNLKHLFMDSGGTIHHGNCLDQILKHCHRLETLVISPNADFPSDCSDNKHITSTTQRPGLRQLVLSGKHLRITNTDMISVYKQHYETLEMIYLYFHSIDEITRSLVKLAHTKAPRLQQLYLLTDNNFIPISIHKLGYPSINKALVTLLSGGCPLLNTIHIINNDFDYSMPESKYNGDNYFSISDKVLKAIATGCRELHTLKFPGPRRYTKKGLMHFATTGVKKLVELEMDIIPEHILEVVIRIESLQKLIFSGSNTSLPDDIQNALSEILQKRIGIASHLTE</sequence>
<organism evidence="1 2">
    <name type="scientific">Phascolomyces articulosus</name>
    <dbReference type="NCBI Taxonomy" id="60185"/>
    <lineage>
        <taxon>Eukaryota</taxon>
        <taxon>Fungi</taxon>
        <taxon>Fungi incertae sedis</taxon>
        <taxon>Mucoromycota</taxon>
        <taxon>Mucoromycotina</taxon>
        <taxon>Mucoromycetes</taxon>
        <taxon>Mucorales</taxon>
        <taxon>Lichtheimiaceae</taxon>
        <taxon>Phascolomyces</taxon>
    </lineage>
</organism>
<dbReference type="EMBL" id="JAIXMP010000060">
    <property type="protein sequence ID" value="KAI9244350.1"/>
    <property type="molecule type" value="Genomic_DNA"/>
</dbReference>
<dbReference type="SUPFAM" id="SSF52047">
    <property type="entry name" value="RNI-like"/>
    <property type="match status" value="1"/>
</dbReference>
<comment type="caution">
    <text evidence="1">The sequence shown here is derived from an EMBL/GenBank/DDBJ whole genome shotgun (WGS) entry which is preliminary data.</text>
</comment>
<keyword evidence="2" id="KW-1185">Reference proteome</keyword>
<reference evidence="1" key="2">
    <citation type="submission" date="2023-02" db="EMBL/GenBank/DDBJ databases">
        <authorList>
            <consortium name="DOE Joint Genome Institute"/>
            <person name="Mondo S.J."/>
            <person name="Chang Y."/>
            <person name="Wang Y."/>
            <person name="Ahrendt S."/>
            <person name="Andreopoulos W."/>
            <person name="Barry K."/>
            <person name="Beard J."/>
            <person name="Benny G.L."/>
            <person name="Blankenship S."/>
            <person name="Bonito G."/>
            <person name="Cuomo C."/>
            <person name="Desiro A."/>
            <person name="Gervers K.A."/>
            <person name="Hundley H."/>
            <person name="Kuo A."/>
            <person name="LaButti K."/>
            <person name="Lang B.F."/>
            <person name="Lipzen A."/>
            <person name="O'Donnell K."/>
            <person name="Pangilinan J."/>
            <person name="Reynolds N."/>
            <person name="Sandor L."/>
            <person name="Smith M.W."/>
            <person name="Tsang A."/>
            <person name="Grigoriev I.V."/>
            <person name="Stajich J.E."/>
            <person name="Spatafora J.W."/>
        </authorList>
    </citation>
    <scope>NUCLEOTIDE SEQUENCE</scope>
    <source>
        <strain evidence="1">RSA 2281</strain>
    </source>
</reference>
<protein>
    <submittedName>
        <fullName evidence="1">Uncharacterized protein</fullName>
    </submittedName>
</protein>
<dbReference type="InterPro" id="IPR032675">
    <property type="entry name" value="LRR_dom_sf"/>
</dbReference>
<dbReference type="Gene3D" id="3.80.10.10">
    <property type="entry name" value="Ribonuclease Inhibitor"/>
    <property type="match status" value="1"/>
</dbReference>
<gene>
    <name evidence="1" type="ORF">BDA99DRAFT_309469</name>
</gene>
<dbReference type="Proteomes" id="UP001209540">
    <property type="component" value="Unassembled WGS sequence"/>
</dbReference>
<dbReference type="GO" id="GO:0019005">
    <property type="term" value="C:SCF ubiquitin ligase complex"/>
    <property type="evidence" value="ECO:0007669"/>
    <property type="project" value="TreeGrafter"/>
</dbReference>
<accession>A0AAD5P7K1</accession>
<name>A0AAD5P7K1_9FUNG</name>
<dbReference type="PANTHER" id="PTHR13318">
    <property type="entry name" value="PARTNER OF PAIRED, ISOFORM B-RELATED"/>
    <property type="match status" value="1"/>
</dbReference>
<dbReference type="AlphaFoldDB" id="A0AAD5P7K1"/>